<dbReference type="Proteomes" id="UP001142055">
    <property type="component" value="Chromosome 2"/>
</dbReference>
<feature type="compositionally biased region" description="Polar residues" evidence="2">
    <location>
        <begin position="786"/>
        <end position="818"/>
    </location>
</feature>
<comment type="caution">
    <text evidence="5">The sequence shown here is derived from an EMBL/GenBank/DDBJ whole genome shotgun (WGS) entry which is preliminary data.</text>
</comment>
<accession>A0A9Q0M8K6</accession>
<dbReference type="GO" id="GO:0046872">
    <property type="term" value="F:metal ion binding"/>
    <property type="evidence" value="ECO:0007669"/>
    <property type="project" value="InterPro"/>
</dbReference>
<feature type="compositionally biased region" description="Low complexity" evidence="2">
    <location>
        <begin position="1"/>
        <end position="10"/>
    </location>
</feature>
<evidence type="ECO:0000259" key="4">
    <source>
        <dbReference type="PROSITE" id="PS51043"/>
    </source>
</evidence>
<dbReference type="PROSITE" id="PS50918">
    <property type="entry name" value="WWE"/>
    <property type="match status" value="1"/>
</dbReference>
<evidence type="ECO:0000313" key="6">
    <source>
        <dbReference type="Proteomes" id="UP001142055"/>
    </source>
</evidence>
<reference evidence="5" key="1">
    <citation type="submission" date="2022-12" db="EMBL/GenBank/DDBJ databases">
        <title>Genome assemblies of Blomia tropicalis.</title>
        <authorList>
            <person name="Cui Y."/>
        </authorList>
    </citation>
    <scope>NUCLEOTIDE SEQUENCE</scope>
    <source>
        <tissue evidence="5">Adult mites</tissue>
    </source>
</reference>
<dbReference type="InterPro" id="IPR004177">
    <property type="entry name" value="DDHD_dom"/>
</dbReference>
<dbReference type="Pfam" id="PF02862">
    <property type="entry name" value="DDHD"/>
    <property type="match status" value="1"/>
</dbReference>
<dbReference type="SUPFAM" id="SSF53474">
    <property type="entry name" value="alpha/beta-Hydrolases"/>
    <property type="match status" value="1"/>
</dbReference>
<dbReference type="OMA" id="HNTDEKI"/>
<feature type="domain" description="WWE" evidence="3">
    <location>
        <begin position="165"/>
        <end position="245"/>
    </location>
</feature>
<dbReference type="GO" id="GO:0030134">
    <property type="term" value="C:COPII-coated ER to Golgi transport vesicle"/>
    <property type="evidence" value="ECO:0007669"/>
    <property type="project" value="TreeGrafter"/>
</dbReference>
<dbReference type="InterPro" id="IPR029058">
    <property type="entry name" value="AB_hydrolase_fold"/>
</dbReference>
<dbReference type="EMBL" id="JAPWDV010000002">
    <property type="protein sequence ID" value="KAJ6219215.1"/>
    <property type="molecule type" value="Genomic_DNA"/>
</dbReference>
<dbReference type="InterPro" id="IPR058055">
    <property type="entry name" value="PA-PLA1"/>
</dbReference>
<dbReference type="InterPro" id="IPR004170">
    <property type="entry name" value="WWE_dom"/>
</dbReference>
<organism evidence="5 6">
    <name type="scientific">Blomia tropicalis</name>
    <name type="common">Mite</name>
    <dbReference type="NCBI Taxonomy" id="40697"/>
    <lineage>
        <taxon>Eukaryota</taxon>
        <taxon>Metazoa</taxon>
        <taxon>Ecdysozoa</taxon>
        <taxon>Arthropoda</taxon>
        <taxon>Chelicerata</taxon>
        <taxon>Arachnida</taxon>
        <taxon>Acari</taxon>
        <taxon>Acariformes</taxon>
        <taxon>Sarcoptiformes</taxon>
        <taxon>Astigmata</taxon>
        <taxon>Glycyphagoidea</taxon>
        <taxon>Echimyopodidae</taxon>
        <taxon>Blomia</taxon>
    </lineage>
</organism>
<dbReference type="InterPro" id="IPR057825">
    <property type="entry name" value="WWE_SEC23-DDH2"/>
</dbReference>
<feature type="region of interest" description="Disordered" evidence="2">
    <location>
        <begin position="752"/>
        <end position="818"/>
    </location>
</feature>
<evidence type="ECO:0000313" key="5">
    <source>
        <dbReference type="EMBL" id="KAJ6219215.1"/>
    </source>
</evidence>
<dbReference type="PROSITE" id="PS51043">
    <property type="entry name" value="DDHD"/>
    <property type="match status" value="1"/>
</dbReference>
<feature type="region of interest" description="Disordered" evidence="2">
    <location>
        <begin position="1"/>
        <end position="37"/>
    </location>
</feature>
<dbReference type="SMART" id="SM01127">
    <property type="entry name" value="DDHD"/>
    <property type="match status" value="1"/>
</dbReference>
<proteinExistence type="inferred from homology"/>
<name>A0A9Q0M8K6_BLOTA</name>
<protein>
    <submittedName>
        <fullName evidence="5">Uncharacterized protein</fullName>
    </submittedName>
</protein>
<feature type="region of interest" description="Disordered" evidence="2">
    <location>
        <begin position="146"/>
        <end position="168"/>
    </location>
</feature>
<evidence type="ECO:0000256" key="1">
    <source>
        <dbReference type="ARBA" id="ARBA00038464"/>
    </source>
</evidence>
<comment type="similarity">
    <text evidence="1">Belongs to the PA-PLA1 family.</text>
</comment>
<dbReference type="Pfam" id="PF02825">
    <property type="entry name" value="WWE"/>
    <property type="match status" value="1"/>
</dbReference>
<feature type="region of interest" description="Disordered" evidence="2">
    <location>
        <begin position="59"/>
        <end position="90"/>
    </location>
</feature>
<feature type="domain" description="DDHD" evidence="4">
    <location>
        <begin position="512"/>
        <end position="742"/>
    </location>
</feature>
<sequence length="818" mass="91876">MSEQQSTNSGTSGGNIGPYSVSQNQQSPPPPPQQSSLLLNSVNLAWSQPSGCILVAPKPDPEIIPPQSSLAEGEPISSGISTEINSPYCDSPTSSVSTFNTLSDFEKLSIAESKDSNLESISHRAVAGSTDSLGVQSSDSSVASSSVCQVSQENVPTKTTPQSPTATTTPNYKEVDYHWFYRSCSSQNEIWKPFSNYDSYNLEYGFRSGWIDNPISTNGTRYDVFLRDRIRKPVYWDGQCQKVRRCSWFYKRDSDYRFVPYDEDVAQILESNYRDCFASNTWNRRVDLALHEFVVFYAADSIYHYIAETTDQDGWGAMMETNMRPRYAYRGLWLTNSQIERDECGTIDHVIFMVHGIGNFCDISFRKLVEVVGDFREISADLINNHYAHEPTVGRVEVLPISWHTALHTDQLDSHLNMITLPSIPRMRSFTNDTILDALFYTSPQHSQIILNAVASELNRLYSIFLSRNPGFSGSIALGGHSLGSLILFDLLSHQASHQTDPNIVMYQNEQLYFQPSSFFAFGSPIPVFLTVRGIQHLDINFKLPTCSSFYNIYHPFDPIAYRLEPLINSESSKVRPVLIPHHKGRKRFHLEIRDSIARMGTELKEKVLTSIKGTIDSIYGFVKAHQRTSSDIDEQLISENNQTNEVELFETRQRSQLSGSLSGYSLDILTSDNNNHDLTEAESELVGQINFGQLNSGRRIDYVLQERPIEIVNEYLFAIASHGCYWSSEDTALLVIRELYRSRGFIPKFDESTTQMAPNSTNAATTSSTGESVQTIPPPPESQHHNTMISVQGGTMQMEPTNVPKSDTTLSTSISQV</sequence>
<dbReference type="AlphaFoldDB" id="A0A9Q0M8K6"/>
<dbReference type="GO" id="GO:0004620">
    <property type="term" value="F:phospholipase activity"/>
    <property type="evidence" value="ECO:0007669"/>
    <property type="project" value="TreeGrafter"/>
</dbReference>
<dbReference type="PANTHER" id="PTHR23509:SF10">
    <property type="entry name" value="LD21067P"/>
    <property type="match status" value="1"/>
</dbReference>
<gene>
    <name evidence="5" type="ORF">RDWZM_005027</name>
</gene>
<keyword evidence="6" id="KW-1185">Reference proteome</keyword>
<dbReference type="PANTHER" id="PTHR23509">
    <property type="entry name" value="PA-PL1 PHOSPHOLIPASE FAMILY"/>
    <property type="match status" value="1"/>
</dbReference>
<feature type="compositionally biased region" description="Low complexity" evidence="2">
    <location>
        <begin position="760"/>
        <end position="770"/>
    </location>
</feature>
<evidence type="ECO:0000256" key="2">
    <source>
        <dbReference type="SAM" id="MobiDB-lite"/>
    </source>
</evidence>
<evidence type="ECO:0000259" key="3">
    <source>
        <dbReference type="PROSITE" id="PS50918"/>
    </source>
</evidence>
<dbReference type="Pfam" id="PF23464">
    <property type="entry name" value="WWE_3"/>
    <property type="match status" value="1"/>
</dbReference>